<dbReference type="SMART" id="SM00028">
    <property type="entry name" value="TPR"/>
    <property type="match status" value="6"/>
</dbReference>
<sequence>MVYSKLNKMKEAMADMDKAISLERKNWELYYSRATLFEKQEMYNQAITDYTTYISKADKKAGTPGSTPVKGISKNVTPYYLGYWGRGKCNLYTKRMDDAIQDFSQSIKYNPTDINLYSWRAGCYFDQEKFSEASKDYEIFLAKNPKNYKQQFELGICYYKMGEKEKALSVYAKFAEYDPSIKIFFTGDNQLDFYNGELRRRLTKQFLEEANVSLEEAKTAASKTLVDVKLTLAFEKLRESWGYALNMTKDDRVVLDTIVSKMYYIYPKLSVKPNVPEYVRRFTVQANSSVEEKNYTDAIEKYQLALGITPYYPFAHFNLAMLYSTVRQYKKAIDQMNSYLKLAPDAADARAAQDKIYEWEVKVKD</sequence>
<gene>
    <name evidence="3" type="primary">bepA_16</name>
    <name evidence="3" type="ORF">GALL_95240</name>
</gene>
<evidence type="ECO:0000313" key="3">
    <source>
        <dbReference type="EMBL" id="OIR08356.1"/>
    </source>
</evidence>
<protein>
    <submittedName>
        <fullName evidence="3">Beta-barrel assembly-enhancing protease</fullName>
    </submittedName>
</protein>
<dbReference type="SUPFAM" id="SSF48452">
    <property type="entry name" value="TPR-like"/>
    <property type="match status" value="2"/>
</dbReference>
<dbReference type="InterPro" id="IPR011990">
    <property type="entry name" value="TPR-like_helical_dom_sf"/>
</dbReference>
<keyword evidence="3" id="KW-0378">Hydrolase</keyword>
<evidence type="ECO:0000256" key="2">
    <source>
        <dbReference type="ARBA" id="ARBA00022803"/>
    </source>
</evidence>
<name>A0A1J5T3E0_9ZZZZ</name>
<organism evidence="3">
    <name type="scientific">mine drainage metagenome</name>
    <dbReference type="NCBI Taxonomy" id="410659"/>
    <lineage>
        <taxon>unclassified sequences</taxon>
        <taxon>metagenomes</taxon>
        <taxon>ecological metagenomes</taxon>
    </lineage>
</organism>
<accession>A0A1J5T3E0</accession>
<keyword evidence="3" id="KW-0645">Protease</keyword>
<proteinExistence type="predicted"/>
<evidence type="ECO:0000256" key="1">
    <source>
        <dbReference type="ARBA" id="ARBA00022737"/>
    </source>
</evidence>
<dbReference type="Pfam" id="PF13432">
    <property type="entry name" value="TPR_16"/>
    <property type="match status" value="1"/>
</dbReference>
<dbReference type="PANTHER" id="PTHR44858:SF1">
    <property type="entry name" value="UDP-N-ACETYLGLUCOSAMINE--PEPTIDE N-ACETYLGLUCOSAMINYLTRANSFERASE SPINDLY-RELATED"/>
    <property type="match status" value="1"/>
</dbReference>
<comment type="caution">
    <text evidence="3">The sequence shown here is derived from an EMBL/GenBank/DDBJ whole genome shotgun (WGS) entry which is preliminary data.</text>
</comment>
<dbReference type="EMBL" id="MLJW01000032">
    <property type="protein sequence ID" value="OIR08356.1"/>
    <property type="molecule type" value="Genomic_DNA"/>
</dbReference>
<dbReference type="PANTHER" id="PTHR44858">
    <property type="entry name" value="TETRATRICOPEPTIDE REPEAT PROTEIN 6"/>
    <property type="match status" value="1"/>
</dbReference>
<keyword evidence="2" id="KW-0802">TPR repeat</keyword>
<dbReference type="GO" id="GO:0006508">
    <property type="term" value="P:proteolysis"/>
    <property type="evidence" value="ECO:0007669"/>
    <property type="project" value="UniProtKB-KW"/>
</dbReference>
<dbReference type="Pfam" id="PF13181">
    <property type="entry name" value="TPR_8"/>
    <property type="match status" value="2"/>
</dbReference>
<dbReference type="InterPro" id="IPR019734">
    <property type="entry name" value="TPR_rpt"/>
</dbReference>
<dbReference type="PROSITE" id="PS50005">
    <property type="entry name" value="TPR"/>
    <property type="match status" value="3"/>
</dbReference>
<keyword evidence="1" id="KW-0677">Repeat</keyword>
<reference evidence="3" key="1">
    <citation type="submission" date="2016-10" db="EMBL/GenBank/DDBJ databases">
        <title>Sequence of Gallionella enrichment culture.</title>
        <authorList>
            <person name="Poehlein A."/>
            <person name="Muehling M."/>
            <person name="Daniel R."/>
        </authorList>
    </citation>
    <scope>NUCLEOTIDE SEQUENCE</scope>
</reference>
<dbReference type="InterPro" id="IPR050498">
    <property type="entry name" value="Ycf3"/>
</dbReference>
<dbReference type="AlphaFoldDB" id="A0A1J5T3E0"/>
<dbReference type="Gene3D" id="1.25.40.10">
    <property type="entry name" value="Tetratricopeptide repeat domain"/>
    <property type="match status" value="3"/>
</dbReference>
<dbReference type="GO" id="GO:0008233">
    <property type="term" value="F:peptidase activity"/>
    <property type="evidence" value="ECO:0007669"/>
    <property type="project" value="UniProtKB-KW"/>
</dbReference>